<feature type="coiled-coil region" evidence="5">
    <location>
        <begin position="715"/>
        <end position="744"/>
    </location>
</feature>
<accession>A0A8B7XZK4</accession>
<keyword evidence="4" id="KW-0539">Nucleus</keyword>
<dbReference type="Pfam" id="PF13921">
    <property type="entry name" value="Myb_DNA-bind_6"/>
    <property type="match status" value="1"/>
</dbReference>
<evidence type="ECO:0000256" key="1">
    <source>
        <dbReference type="ARBA" id="ARBA00023015"/>
    </source>
</evidence>
<feature type="compositionally biased region" description="Basic and acidic residues" evidence="6">
    <location>
        <begin position="842"/>
        <end position="862"/>
    </location>
</feature>
<name>A0A8B7XZK4_ACAPL</name>
<keyword evidence="1" id="KW-0805">Transcription regulation</keyword>
<feature type="compositionally biased region" description="Polar residues" evidence="6">
    <location>
        <begin position="1615"/>
        <end position="1632"/>
    </location>
</feature>
<keyword evidence="9" id="KW-1185">Reference proteome</keyword>
<dbReference type="InterPro" id="IPR017930">
    <property type="entry name" value="Myb_dom"/>
</dbReference>
<dbReference type="SUPFAM" id="SSF46689">
    <property type="entry name" value="Homeodomain-like"/>
    <property type="match status" value="3"/>
</dbReference>
<organism evidence="9 10">
    <name type="scientific">Acanthaster planci</name>
    <name type="common">Crown-of-thorns starfish</name>
    <dbReference type="NCBI Taxonomy" id="133434"/>
    <lineage>
        <taxon>Eukaryota</taxon>
        <taxon>Metazoa</taxon>
        <taxon>Echinodermata</taxon>
        <taxon>Eleutherozoa</taxon>
        <taxon>Asterozoa</taxon>
        <taxon>Asteroidea</taxon>
        <taxon>Valvatacea</taxon>
        <taxon>Valvatida</taxon>
        <taxon>Acanthasteridae</taxon>
        <taxon>Acanthaster</taxon>
    </lineage>
</organism>
<keyword evidence="2" id="KW-0238">DNA-binding</keyword>
<feature type="region of interest" description="Disordered" evidence="6">
    <location>
        <begin position="542"/>
        <end position="667"/>
    </location>
</feature>
<dbReference type="PANTHER" id="PTHR46621:SF1">
    <property type="entry name" value="SNRNA-ACTIVATING PROTEIN COMPLEX SUBUNIT 4"/>
    <property type="match status" value="1"/>
</dbReference>
<evidence type="ECO:0000313" key="9">
    <source>
        <dbReference type="Proteomes" id="UP000694845"/>
    </source>
</evidence>
<feature type="domain" description="Myb-like" evidence="7">
    <location>
        <begin position="443"/>
        <end position="499"/>
    </location>
</feature>
<dbReference type="GO" id="GO:0042796">
    <property type="term" value="P:snRNA transcription by RNA polymerase III"/>
    <property type="evidence" value="ECO:0007669"/>
    <property type="project" value="TreeGrafter"/>
</dbReference>
<feature type="domain" description="Myb-like" evidence="7">
    <location>
        <begin position="391"/>
        <end position="442"/>
    </location>
</feature>
<dbReference type="SMART" id="SM00717">
    <property type="entry name" value="SANT"/>
    <property type="match status" value="5"/>
</dbReference>
<dbReference type="GO" id="GO:0019185">
    <property type="term" value="C:snRNA-activating protein complex"/>
    <property type="evidence" value="ECO:0007669"/>
    <property type="project" value="TreeGrafter"/>
</dbReference>
<keyword evidence="5" id="KW-0175">Coiled coil</keyword>
<dbReference type="OMA" id="TINHETW"/>
<dbReference type="OrthoDB" id="2143914at2759"/>
<proteinExistence type="predicted"/>
<feature type="compositionally biased region" description="Basic and acidic residues" evidence="6">
    <location>
        <begin position="1582"/>
        <end position="1591"/>
    </location>
</feature>
<feature type="region of interest" description="Disordered" evidence="6">
    <location>
        <begin position="147"/>
        <end position="178"/>
    </location>
</feature>
<dbReference type="Proteomes" id="UP000694845">
    <property type="component" value="Unplaced"/>
</dbReference>
<evidence type="ECO:0000256" key="3">
    <source>
        <dbReference type="ARBA" id="ARBA00023163"/>
    </source>
</evidence>
<feature type="compositionally biased region" description="Acidic residues" evidence="6">
    <location>
        <begin position="575"/>
        <end position="587"/>
    </location>
</feature>
<feature type="region of interest" description="Disordered" evidence="6">
    <location>
        <begin position="1442"/>
        <end position="1495"/>
    </location>
</feature>
<keyword evidence="3" id="KW-0804">Transcription</keyword>
<dbReference type="PROSITE" id="PS50090">
    <property type="entry name" value="MYB_LIKE"/>
    <property type="match status" value="4"/>
</dbReference>
<dbReference type="Gene3D" id="1.10.10.60">
    <property type="entry name" value="Homeodomain-like"/>
    <property type="match status" value="5"/>
</dbReference>
<feature type="compositionally biased region" description="Low complexity" evidence="6">
    <location>
        <begin position="1471"/>
        <end position="1489"/>
    </location>
</feature>
<dbReference type="InterPro" id="IPR009057">
    <property type="entry name" value="Homeodomain-like_sf"/>
</dbReference>
<feature type="region of interest" description="Disordered" evidence="6">
    <location>
        <begin position="21"/>
        <end position="41"/>
    </location>
</feature>
<evidence type="ECO:0000259" key="8">
    <source>
        <dbReference type="PROSITE" id="PS51294"/>
    </source>
</evidence>
<protein>
    <submittedName>
        <fullName evidence="10">Uncharacterized protein LOC110976323 isoform X1</fullName>
    </submittedName>
</protein>
<dbReference type="KEGG" id="aplc:110976323"/>
<feature type="domain" description="HTH myb-type" evidence="8">
    <location>
        <begin position="391"/>
        <end position="446"/>
    </location>
</feature>
<evidence type="ECO:0000259" key="7">
    <source>
        <dbReference type="PROSITE" id="PS50090"/>
    </source>
</evidence>
<feature type="compositionally biased region" description="Basic residues" evidence="6">
    <location>
        <begin position="1368"/>
        <end position="1382"/>
    </location>
</feature>
<evidence type="ECO:0000313" key="10">
    <source>
        <dbReference type="RefSeq" id="XP_022085191.1"/>
    </source>
</evidence>
<gene>
    <name evidence="10" type="primary">LOC110976323</name>
</gene>
<dbReference type="InterPro" id="IPR001005">
    <property type="entry name" value="SANT/Myb"/>
</dbReference>
<dbReference type="InterPro" id="IPR051575">
    <property type="entry name" value="Myb-like_DNA-bd"/>
</dbReference>
<dbReference type="CDD" id="cd00167">
    <property type="entry name" value="SANT"/>
    <property type="match status" value="4"/>
</dbReference>
<dbReference type="GO" id="GO:0001006">
    <property type="term" value="F:RNA polymerase III type 3 promoter sequence-specific DNA binding"/>
    <property type="evidence" value="ECO:0007669"/>
    <property type="project" value="TreeGrafter"/>
</dbReference>
<dbReference type="RefSeq" id="XP_022085191.1">
    <property type="nucleotide sequence ID" value="XM_022229499.1"/>
</dbReference>
<dbReference type="PANTHER" id="PTHR46621">
    <property type="entry name" value="SNRNA-ACTIVATING PROTEIN COMPLEX SUBUNIT 4"/>
    <property type="match status" value="1"/>
</dbReference>
<reference evidence="10" key="1">
    <citation type="submission" date="2025-08" db="UniProtKB">
        <authorList>
            <consortium name="RefSeq"/>
        </authorList>
    </citation>
    <scope>IDENTIFICATION</scope>
</reference>
<evidence type="ECO:0000256" key="4">
    <source>
        <dbReference type="ARBA" id="ARBA00023242"/>
    </source>
</evidence>
<feature type="region of interest" description="Disordered" evidence="6">
    <location>
        <begin position="1321"/>
        <end position="1385"/>
    </location>
</feature>
<feature type="region of interest" description="Disordered" evidence="6">
    <location>
        <begin position="840"/>
        <end position="865"/>
    </location>
</feature>
<feature type="domain" description="Myb-like" evidence="7">
    <location>
        <begin position="283"/>
        <end position="327"/>
    </location>
</feature>
<feature type="compositionally biased region" description="Basic residues" evidence="6">
    <location>
        <begin position="556"/>
        <end position="570"/>
    </location>
</feature>
<feature type="compositionally biased region" description="Basic and acidic residues" evidence="6">
    <location>
        <begin position="637"/>
        <end position="651"/>
    </location>
</feature>
<feature type="compositionally biased region" description="Polar residues" evidence="6">
    <location>
        <begin position="1353"/>
        <end position="1363"/>
    </location>
</feature>
<feature type="region of interest" description="Disordered" evidence="6">
    <location>
        <begin position="1565"/>
        <end position="1639"/>
    </location>
</feature>
<dbReference type="GO" id="GO:0000978">
    <property type="term" value="F:RNA polymerase II cis-regulatory region sequence-specific DNA binding"/>
    <property type="evidence" value="ECO:0007669"/>
    <property type="project" value="TreeGrafter"/>
</dbReference>
<feature type="compositionally biased region" description="Polar residues" evidence="6">
    <location>
        <begin position="1450"/>
        <end position="1466"/>
    </location>
</feature>
<dbReference type="PROSITE" id="PS51294">
    <property type="entry name" value="HTH_MYB"/>
    <property type="match status" value="2"/>
</dbReference>
<dbReference type="GeneID" id="110976323"/>
<feature type="domain" description="HTH myb-type" evidence="8">
    <location>
        <begin position="269"/>
        <end position="286"/>
    </location>
</feature>
<dbReference type="Pfam" id="PF00249">
    <property type="entry name" value="Myb_DNA-binding"/>
    <property type="match status" value="1"/>
</dbReference>
<dbReference type="GO" id="GO:0042795">
    <property type="term" value="P:snRNA transcription by RNA polymerase II"/>
    <property type="evidence" value="ECO:0007669"/>
    <property type="project" value="TreeGrafter"/>
</dbReference>
<feature type="domain" description="Myb-like" evidence="7">
    <location>
        <begin position="175"/>
        <end position="282"/>
    </location>
</feature>
<evidence type="ECO:0000256" key="2">
    <source>
        <dbReference type="ARBA" id="ARBA00023125"/>
    </source>
</evidence>
<feature type="compositionally biased region" description="Polar residues" evidence="6">
    <location>
        <begin position="1567"/>
        <end position="1579"/>
    </location>
</feature>
<feature type="region of interest" description="Disordered" evidence="6">
    <location>
        <begin position="1673"/>
        <end position="1694"/>
    </location>
</feature>
<dbReference type="CDD" id="cd11660">
    <property type="entry name" value="SANT_TRF"/>
    <property type="match status" value="1"/>
</dbReference>
<sequence>MDDDSGAEEEQLQQDILQINQLLGDDEDEGDDSDIGLEIDDRHDGKRHTCLTLKRKEESQSNDINVNQKPCEEDADFAETSEKCSVQQLLLINQESQRNLEDLLIKVREELARNIAEQAKVSANPSDIDEKNIDLNIQRFFRNYFEDNSGRTPPYNDETKQKKEANMPNPFDVPRSKWKNQQNKQLIEGIKTDGLKRKMQPLLNRQEVLEAKMDRLSLPKDLEKVYEEMKEIKQKLADMEKVPDSELLGDRLQDADWEFIANVDLDGERTGEECRLHWQNHLHPSINHEPWTETQKKDLIKVAAEHEYRDWEQIAEKLETGRTAFQCLWMFQQLDKTFIQPIFTKADDELLLELVQRFRIGKKHIPYAKVAYFMEGKAAHQVARRWVKTVNPSIKSGRFSDEEKKKLVELVNRYGAKNWSRLAEEFPGRTQYQIRFRWANIDNPSIKTGRWDYEETVAFIKKIQEFGVGKWSQIAEALKVPGEKNRTPFYLLHRFKVVCKQYVIWKSTTHAEGDHKIEEEDVYSGRFLPDLLSFLEMKEKMEEESKKQKAKPVPTVKKRLDTKRKRRKRPRLNDFDTDEEDDDDDQVDTSCEPPCLTARQKALALKKGKSVSESTTKRRGEAKNDGVMRQRPRRKTVKDMASKEQKSCTSREEDEEEGLPRDEEMSDEVEAVIEKISEKHDEDRASRVDNPLSISGPRGLTGWLKRLQEDTARLAAQSNAQLEQKKQEQQLAQQRANFKEQENSTFDVETSVRLIDLRRRRGRKQMTPVDHQLIKAVDPMWLCRNGNSGRHTKHSVRAQERTKQEKLCRADQRAMFGLLQEVFDIDVDYLSALARQKLVMSRKPDKKEKQNAESQKSQEESRVTGNLHVSNSSQLGVTPTNPAVCHQSPNTGFEGMSASSQRLIGDPQTPITHSQGVTARSPNLLVGQQTMIAVSQGVTQYPQRLRAGLQTEITGPQRVAANSQGVTDGNQGMLAQLQTFIPGTQGITFGPQGLMAGFQALSTRHQGVTRQPVVMIVPQGKTTCPNILMTNPQGVISSPQTLFLSPQTLISGPQIRAPHPQGLADAQQGMISSPQTVFFGSQTQISGPQIKATHQQGLTNVPRGVAAVLQGTTCPQTILQHVTPSTRRQSDILNSQMMTTCPQAMAARTQNVTSCPQVVTVNPQGVIFNPLSVTTNPQGVTINPQSVITNPQSITTNPRGVTVNPQEVTINQQGTASSPQDVITSSQRTIIGLQRMTAIVTSVPQTVTVSSQVVTSGPQPTVSASSGSVESAAFVELSKDDISKRVLTFDKSKSSQEGKVGGISCPLSASVKEVENKQVSKVSSQCENGVEQEVEGQRPGQIKSGKKHAGGFQATSLDPSWCSSPGKMRNKRKKRLQRKKHTKDIPLLPPNIAALQALASLLHDRPNLENQRKHFIAKFERQLQRQGGRICFRGYLEGQNAARAEKSPSKKSSTPQRLDPNCSITQDSDSDVSSLLTSSDSSIPSYSSSPGDKTSQLNVSSQLLEDCLDTLRKSDMYQVLQKRFLSLFLWPGLLSSTRIKGSLSTSTQSCYVTKQPFVYQEIKKRCTSSNPNQPVNNFPTPKRADLKEHTNKSPRKKADKTATASQEMTALGVSPQDTSTVFTNPGNQNETQDVNDHGYSDRTGVNRIQDLQTATCCHGNEEVADVIVLSRGQKRKSGDAPESSCSHLSEQLKNERQCDATNSSTCKRRKAMECACEDGASQKAP</sequence>
<evidence type="ECO:0000256" key="5">
    <source>
        <dbReference type="SAM" id="Coils"/>
    </source>
</evidence>
<feature type="compositionally biased region" description="Acidic residues" evidence="6">
    <location>
        <begin position="24"/>
        <end position="38"/>
    </location>
</feature>
<feature type="compositionally biased region" description="Basic and acidic residues" evidence="6">
    <location>
        <begin position="615"/>
        <end position="628"/>
    </location>
</feature>
<evidence type="ECO:0000256" key="6">
    <source>
        <dbReference type="SAM" id="MobiDB-lite"/>
    </source>
</evidence>